<dbReference type="PANTHER" id="PTHR32322:SF2">
    <property type="entry name" value="EAMA DOMAIN-CONTAINING PROTEIN"/>
    <property type="match status" value="1"/>
</dbReference>
<evidence type="ECO:0000256" key="3">
    <source>
        <dbReference type="ARBA" id="ARBA00022692"/>
    </source>
</evidence>
<evidence type="ECO:0000313" key="9">
    <source>
        <dbReference type="Proteomes" id="UP000321580"/>
    </source>
</evidence>
<dbReference type="RefSeq" id="WP_147168852.1">
    <property type="nucleotide sequence ID" value="NZ_VOOR01000046.1"/>
</dbReference>
<name>A0A5C6RIJ5_9BACT</name>
<proteinExistence type="inferred from homology"/>
<keyword evidence="4 6" id="KW-1133">Transmembrane helix</keyword>
<dbReference type="InterPro" id="IPR050638">
    <property type="entry name" value="AA-Vitamin_Transporters"/>
</dbReference>
<feature type="domain" description="EamA" evidence="7">
    <location>
        <begin position="165"/>
        <end position="299"/>
    </location>
</feature>
<feature type="transmembrane region" description="Helical" evidence="6">
    <location>
        <begin position="224"/>
        <end position="248"/>
    </location>
</feature>
<keyword evidence="9" id="KW-1185">Reference proteome</keyword>
<dbReference type="SUPFAM" id="SSF103481">
    <property type="entry name" value="Multidrug resistance efflux transporter EmrE"/>
    <property type="match status" value="2"/>
</dbReference>
<dbReference type="PANTHER" id="PTHR32322">
    <property type="entry name" value="INNER MEMBRANE TRANSPORTER"/>
    <property type="match status" value="1"/>
</dbReference>
<keyword evidence="5 6" id="KW-0472">Membrane</keyword>
<comment type="similarity">
    <text evidence="2">Belongs to the EamA transporter family.</text>
</comment>
<feature type="transmembrane region" description="Helical" evidence="6">
    <location>
        <begin position="280"/>
        <end position="299"/>
    </location>
</feature>
<dbReference type="InterPro" id="IPR037185">
    <property type="entry name" value="EmrE-like"/>
</dbReference>
<evidence type="ECO:0000256" key="4">
    <source>
        <dbReference type="ARBA" id="ARBA00022989"/>
    </source>
</evidence>
<dbReference type="Proteomes" id="UP000321580">
    <property type="component" value="Unassembled WGS sequence"/>
</dbReference>
<protein>
    <submittedName>
        <fullName evidence="8">EamA family transporter</fullName>
    </submittedName>
</protein>
<dbReference type="Pfam" id="PF00892">
    <property type="entry name" value="EamA"/>
    <property type="match status" value="2"/>
</dbReference>
<comment type="caution">
    <text evidence="8">The sequence shown here is derived from an EMBL/GenBank/DDBJ whole genome shotgun (WGS) entry which is preliminary data.</text>
</comment>
<evidence type="ECO:0000256" key="5">
    <source>
        <dbReference type="ARBA" id="ARBA00023136"/>
    </source>
</evidence>
<feature type="domain" description="EamA" evidence="7">
    <location>
        <begin position="22"/>
        <end position="150"/>
    </location>
</feature>
<accession>A0A5C6RIJ5</accession>
<evidence type="ECO:0000256" key="1">
    <source>
        <dbReference type="ARBA" id="ARBA00004141"/>
    </source>
</evidence>
<feature type="transmembrane region" description="Helical" evidence="6">
    <location>
        <begin position="163"/>
        <end position="182"/>
    </location>
</feature>
<feature type="transmembrane region" description="Helical" evidence="6">
    <location>
        <begin position="194"/>
        <end position="212"/>
    </location>
</feature>
<feature type="transmembrane region" description="Helical" evidence="6">
    <location>
        <begin position="255"/>
        <end position="274"/>
    </location>
</feature>
<evidence type="ECO:0000313" key="8">
    <source>
        <dbReference type="EMBL" id="TXB61745.1"/>
    </source>
</evidence>
<feature type="transmembrane region" description="Helical" evidence="6">
    <location>
        <begin position="136"/>
        <end position="157"/>
    </location>
</feature>
<dbReference type="InterPro" id="IPR000620">
    <property type="entry name" value="EamA_dom"/>
</dbReference>
<feature type="transmembrane region" description="Helical" evidence="6">
    <location>
        <begin position="44"/>
        <end position="68"/>
    </location>
</feature>
<gene>
    <name evidence="8" type="ORF">FRY97_17430</name>
</gene>
<dbReference type="GO" id="GO:0016020">
    <property type="term" value="C:membrane"/>
    <property type="evidence" value="ECO:0007669"/>
    <property type="project" value="UniProtKB-SubCell"/>
</dbReference>
<feature type="transmembrane region" description="Helical" evidence="6">
    <location>
        <begin position="110"/>
        <end position="129"/>
    </location>
</feature>
<feature type="transmembrane region" description="Helical" evidence="6">
    <location>
        <begin position="21"/>
        <end position="38"/>
    </location>
</feature>
<reference evidence="8 9" key="1">
    <citation type="submission" date="2019-08" db="EMBL/GenBank/DDBJ databases">
        <title>Genome of Phaeodactylibacter luteus.</title>
        <authorList>
            <person name="Bowman J.P."/>
        </authorList>
    </citation>
    <scope>NUCLEOTIDE SEQUENCE [LARGE SCALE GENOMIC DNA]</scope>
    <source>
        <strain evidence="8 9">KCTC 42180</strain>
    </source>
</reference>
<organism evidence="8 9">
    <name type="scientific">Phaeodactylibacter luteus</name>
    <dbReference type="NCBI Taxonomy" id="1564516"/>
    <lineage>
        <taxon>Bacteria</taxon>
        <taxon>Pseudomonadati</taxon>
        <taxon>Bacteroidota</taxon>
        <taxon>Saprospiria</taxon>
        <taxon>Saprospirales</taxon>
        <taxon>Haliscomenobacteraceae</taxon>
        <taxon>Phaeodactylibacter</taxon>
    </lineage>
</organism>
<evidence type="ECO:0000256" key="6">
    <source>
        <dbReference type="SAM" id="Phobius"/>
    </source>
</evidence>
<dbReference type="EMBL" id="VOOR01000046">
    <property type="protein sequence ID" value="TXB61745.1"/>
    <property type="molecule type" value="Genomic_DNA"/>
</dbReference>
<dbReference type="AlphaFoldDB" id="A0A5C6RIJ5"/>
<feature type="transmembrane region" description="Helical" evidence="6">
    <location>
        <begin position="80"/>
        <end position="98"/>
    </location>
</feature>
<evidence type="ECO:0000259" key="7">
    <source>
        <dbReference type="Pfam" id="PF00892"/>
    </source>
</evidence>
<keyword evidence="3 6" id="KW-0812">Transmembrane</keyword>
<dbReference type="OrthoDB" id="1117213at2"/>
<sequence>MNASRTPSATLTSQAPDWRSWAILIVLSLIWGSSYILIKRGLEVYSSTQVACLRLSISALAFAPFLLYRLRRVDWSRWRFLLLVGLTGTAIPAFMFSIAQTEISSSMAGVLNSLTPLFTLLLGMLLFSAPAAWAKVAGVLIGLAGAALLIVLGRSAGISGNPWYGLLVLVGCICYAISSNTVGKYLKDMSSLTISAASFCMVGLPAIAYLFTTDFAATLSHAPQAWAALGYIALLSLFGTVLASIIFFQLVQWTTPVFASMISYIVPIVALGWGAADGEAITLVHLGGMALILSGVYLVKR</sequence>
<evidence type="ECO:0000256" key="2">
    <source>
        <dbReference type="ARBA" id="ARBA00007362"/>
    </source>
</evidence>
<comment type="subcellular location">
    <subcellularLocation>
        <location evidence="1">Membrane</location>
        <topology evidence="1">Multi-pass membrane protein</topology>
    </subcellularLocation>
</comment>